<evidence type="ECO:0000313" key="2">
    <source>
        <dbReference type="EMBL" id="UFW88348.1"/>
    </source>
</evidence>
<dbReference type="PANTHER" id="PTHR37936:SF3">
    <property type="entry name" value="TRANSPOSASE INSC FOR INSERTION ELEMENT IS2A-RELATED"/>
    <property type="match status" value="1"/>
</dbReference>
<gene>
    <name evidence="2" type="ORF">BjapCC829_07210</name>
</gene>
<proteinExistence type="predicted"/>
<protein>
    <submittedName>
        <fullName evidence="2">Transposase</fullName>
    </submittedName>
</protein>
<dbReference type="Proteomes" id="UP001430990">
    <property type="component" value="Chromosome"/>
</dbReference>
<feature type="region of interest" description="Disordered" evidence="1">
    <location>
        <begin position="89"/>
        <end position="114"/>
    </location>
</feature>
<dbReference type="RefSeq" id="WP_231144128.1">
    <property type="nucleotide sequence ID" value="NZ_CP088100.1"/>
</dbReference>
<dbReference type="SUPFAM" id="SSF48295">
    <property type="entry name" value="TrpR-like"/>
    <property type="match status" value="1"/>
</dbReference>
<accession>A0ABY3QRU9</accession>
<evidence type="ECO:0000313" key="3">
    <source>
        <dbReference type="Proteomes" id="UP001430990"/>
    </source>
</evidence>
<dbReference type="InterPro" id="IPR010921">
    <property type="entry name" value="Trp_repressor/repl_initiator"/>
</dbReference>
<sequence length="153" mass="16823">MDSEARNKSNCNARTSVRRVEVITETGRRRQFSADEKARFVEETLAPGAVVSEVARRHGLSPQQLFTWRRQMRQPVAIPVAPEPQTFVPAVVTPSSMPPECSPRQRRRLRKAPEGAENSGIIELEINGVAVRVGRGADAVTVAAVIHALKTCT</sequence>
<dbReference type="NCBIfam" id="NF047595">
    <property type="entry name" value="IS66_ISRel24_TnpA"/>
    <property type="match status" value="1"/>
</dbReference>
<dbReference type="InterPro" id="IPR002514">
    <property type="entry name" value="Transposase_8"/>
</dbReference>
<evidence type="ECO:0000256" key="1">
    <source>
        <dbReference type="SAM" id="MobiDB-lite"/>
    </source>
</evidence>
<dbReference type="PANTHER" id="PTHR37936">
    <property type="entry name" value="TRANSPOSASE INSC FOR INSERTION ELEMENT IS2A-RELATED"/>
    <property type="match status" value="1"/>
</dbReference>
<reference evidence="2" key="1">
    <citation type="submission" date="2021-11" db="EMBL/GenBank/DDBJ databases">
        <title>Australian commercial rhizobial inoculants.</title>
        <authorList>
            <person name="Kohlmeier M.G."/>
            <person name="O'Hara G.W."/>
            <person name="Colombi E."/>
            <person name="Ramsay J.P."/>
            <person name="Terpolilli J."/>
        </authorList>
    </citation>
    <scope>NUCLEOTIDE SEQUENCE</scope>
    <source>
        <strain evidence="2">CC829</strain>
    </source>
</reference>
<dbReference type="Pfam" id="PF01527">
    <property type="entry name" value="HTH_Tnp_1"/>
    <property type="match status" value="1"/>
</dbReference>
<dbReference type="EMBL" id="CP088100">
    <property type="protein sequence ID" value="UFW88348.1"/>
    <property type="molecule type" value="Genomic_DNA"/>
</dbReference>
<keyword evidence="3" id="KW-1185">Reference proteome</keyword>
<organism evidence="2 3">
    <name type="scientific">Bradyrhizobium barranii</name>
    <dbReference type="NCBI Taxonomy" id="2992140"/>
    <lineage>
        <taxon>Bacteria</taxon>
        <taxon>Pseudomonadati</taxon>
        <taxon>Pseudomonadota</taxon>
        <taxon>Alphaproteobacteria</taxon>
        <taxon>Hyphomicrobiales</taxon>
        <taxon>Nitrobacteraceae</taxon>
        <taxon>Bradyrhizobium</taxon>
    </lineage>
</organism>
<name>A0ABY3QRU9_9BRAD</name>